<dbReference type="SMART" id="SM00304">
    <property type="entry name" value="HAMP"/>
    <property type="match status" value="1"/>
</dbReference>
<reference evidence="6" key="1">
    <citation type="journal article" date="2021" name="PeerJ">
        <title>Extensive microbial diversity within the chicken gut microbiome revealed by metagenomics and culture.</title>
        <authorList>
            <person name="Gilroy R."/>
            <person name="Ravi A."/>
            <person name="Getino M."/>
            <person name="Pursley I."/>
            <person name="Horton D.L."/>
            <person name="Alikhan N.F."/>
            <person name="Baker D."/>
            <person name="Gharbi K."/>
            <person name="Hall N."/>
            <person name="Watson M."/>
            <person name="Adriaenssens E.M."/>
            <person name="Foster-Nyarko E."/>
            <person name="Jarju S."/>
            <person name="Secka A."/>
            <person name="Antonio M."/>
            <person name="Oren A."/>
            <person name="Chaudhuri R.R."/>
            <person name="La Ragione R."/>
            <person name="Hildebrand F."/>
            <person name="Pallen M.J."/>
        </authorList>
    </citation>
    <scope>NUCLEOTIDE SEQUENCE</scope>
    <source>
        <strain evidence="6">Gambia15-2214</strain>
    </source>
</reference>
<organism evidence="6 7">
    <name type="scientific">Candidatus Treponema excrementipullorum</name>
    <dbReference type="NCBI Taxonomy" id="2838768"/>
    <lineage>
        <taxon>Bacteria</taxon>
        <taxon>Pseudomonadati</taxon>
        <taxon>Spirochaetota</taxon>
        <taxon>Spirochaetia</taxon>
        <taxon>Spirochaetales</taxon>
        <taxon>Treponemataceae</taxon>
        <taxon>Treponema</taxon>
    </lineage>
</organism>
<feature type="transmembrane region" description="Helical" evidence="3">
    <location>
        <begin position="7"/>
        <end position="27"/>
    </location>
</feature>
<dbReference type="EMBL" id="JAHLFV010000113">
    <property type="protein sequence ID" value="MBU3849844.1"/>
    <property type="molecule type" value="Genomic_DNA"/>
</dbReference>
<keyword evidence="3" id="KW-1133">Transmembrane helix</keyword>
<evidence type="ECO:0000256" key="2">
    <source>
        <dbReference type="ARBA" id="ARBA00034247"/>
    </source>
</evidence>
<dbReference type="CDD" id="cd01949">
    <property type="entry name" value="GGDEF"/>
    <property type="match status" value="1"/>
</dbReference>
<dbReference type="CDD" id="cd06225">
    <property type="entry name" value="HAMP"/>
    <property type="match status" value="1"/>
</dbReference>
<dbReference type="SMART" id="SM00267">
    <property type="entry name" value="GGDEF"/>
    <property type="match status" value="1"/>
</dbReference>
<proteinExistence type="predicted"/>
<comment type="catalytic activity">
    <reaction evidence="2">
        <text>2 GTP = 3',3'-c-di-GMP + 2 diphosphate</text>
        <dbReference type="Rhea" id="RHEA:24898"/>
        <dbReference type="ChEBI" id="CHEBI:33019"/>
        <dbReference type="ChEBI" id="CHEBI:37565"/>
        <dbReference type="ChEBI" id="CHEBI:58805"/>
        <dbReference type="EC" id="2.7.7.65"/>
    </reaction>
</comment>
<evidence type="ECO:0000259" key="4">
    <source>
        <dbReference type="PROSITE" id="PS50885"/>
    </source>
</evidence>
<dbReference type="InterPro" id="IPR043128">
    <property type="entry name" value="Rev_trsase/Diguanyl_cyclase"/>
</dbReference>
<evidence type="ECO:0000313" key="6">
    <source>
        <dbReference type="EMBL" id="MBU3849844.1"/>
    </source>
</evidence>
<dbReference type="Gene3D" id="3.30.70.270">
    <property type="match status" value="1"/>
</dbReference>
<evidence type="ECO:0000259" key="5">
    <source>
        <dbReference type="PROSITE" id="PS50887"/>
    </source>
</evidence>
<dbReference type="Pfam" id="PF00990">
    <property type="entry name" value="GGDEF"/>
    <property type="match status" value="1"/>
</dbReference>
<dbReference type="AlphaFoldDB" id="A0A9E2NZ96"/>
<dbReference type="PROSITE" id="PS50887">
    <property type="entry name" value="GGDEF"/>
    <property type="match status" value="1"/>
</dbReference>
<dbReference type="InterPro" id="IPR029787">
    <property type="entry name" value="Nucleotide_cyclase"/>
</dbReference>
<accession>A0A9E2NZ96</accession>
<evidence type="ECO:0000256" key="3">
    <source>
        <dbReference type="SAM" id="Phobius"/>
    </source>
</evidence>
<dbReference type="GO" id="GO:0052621">
    <property type="term" value="F:diguanylate cyclase activity"/>
    <property type="evidence" value="ECO:0007669"/>
    <property type="project" value="UniProtKB-EC"/>
</dbReference>
<dbReference type="InterPro" id="IPR050469">
    <property type="entry name" value="Diguanylate_Cyclase"/>
</dbReference>
<dbReference type="Proteomes" id="UP000823914">
    <property type="component" value="Unassembled WGS sequence"/>
</dbReference>
<feature type="transmembrane region" description="Helical" evidence="3">
    <location>
        <begin position="285"/>
        <end position="307"/>
    </location>
</feature>
<keyword evidence="3" id="KW-0812">Transmembrane</keyword>
<protein>
    <recommendedName>
        <fullName evidence="1">diguanylate cyclase</fullName>
        <ecNumber evidence="1">2.7.7.65</ecNumber>
    </recommendedName>
</protein>
<dbReference type="Gene3D" id="6.10.340.10">
    <property type="match status" value="1"/>
</dbReference>
<sequence length="647" mass="73950">MKKAISLRLFLIIMTVTLCTVVFNAFIRIDIAKKSHDKYSHLKIEQIRETLTYNNYNLSLLKESQKEDSLIRAKAAAYIIQKHPEFITDIEELKKIALLLQIDELHIFSDEGVIYAGTNPEYYGYNFSSGEQIAFFAPLLEDKSLSLCQDIAPNTAENKYMQYSAVWQEDGKNIIQIGIDPERILNEQKLTQLSYLFSVISNNTGELYFAIEKKTDVVSGCTDPALSGKQAASVGFFMDNLIPQVGFFTNIQGRPYYCFFEEYGDLLIGITIEKRVLYESVYTNIVSIAVYLIISALIMLCVIFVFIDRYVIRGIDTIIKDLAMITDGNLDVKVDVSNSPEFRKLSFHINRMVTSLLNNTERLSQIFDMANVMIGVYEYNTNMERVRATKKIQTLLMLQDNTYTKLLADKKAFNRYMETILANPYDAAHNVYKVADCPPVYLRILPFSDEKNTVCIVSDVTAEILEKQRIEHDRDYDVLTGIYNRRAFYTKLDRLFSGNSSSLTDSVLIILDMDGLKFLNDTYGHINGDIAIKAVADVFTSCEIERCIHARLGGDEFVVFIYGYSKSELEEYIRKLHDKMIHTSVTLTNGVIHPVRISGGYVFYPEYDCSFRDLLGLADEALYHAKNTQKGTFVEYKKTAFDDIPKL</sequence>
<feature type="domain" description="HAMP" evidence="4">
    <location>
        <begin position="309"/>
        <end position="361"/>
    </location>
</feature>
<comment type="caution">
    <text evidence="6">The sequence shown here is derived from an EMBL/GenBank/DDBJ whole genome shotgun (WGS) entry which is preliminary data.</text>
</comment>
<keyword evidence="6" id="KW-0808">Transferase</keyword>
<dbReference type="PROSITE" id="PS50885">
    <property type="entry name" value="HAMP"/>
    <property type="match status" value="1"/>
</dbReference>
<dbReference type="PANTHER" id="PTHR45138">
    <property type="entry name" value="REGULATORY COMPONENTS OF SENSORY TRANSDUCTION SYSTEM"/>
    <property type="match status" value="1"/>
</dbReference>
<dbReference type="NCBIfam" id="TIGR00254">
    <property type="entry name" value="GGDEF"/>
    <property type="match status" value="1"/>
</dbReference>
<dbReference type="GO" id="GO:0007165">
    <property type="term" value="P:signal transduction"/>
    <property type="evidence" value="ECO:0007669"/>
    <property type="project" value="InterPro"/>
</dbReference>
<dbReference type="GO" id="GO:0016020">
    <property type="term" value="C:membrane"/>
    <property type="evidence" value="ECO:0007669"/>
    <property type="project" value="InterPro"/>
</dbReference>
<reference evidence="6" key="2">
    <citation type="submission" date="2021-04" db="EMBL/GenBank/DDBJ databases">
        <authorList>
            <person name="Gilroy R."/>
        </authorList>
    </citation>
    <scope>NUCLEOTIDE SEQUENCE</scope>
    <source>
        <strain evidence="6">Gambia15-2214</strain>
    </source>
</reference>
<keyword evidence="3" id="KW-0472">Membrane</keyword>
<dbReference type="PANTHER" id="PTHR45138:SF9">
    <property type="entry name" value="DIGUANYLATE CYCLASE DGCM-RELATED"/>
    <property type="match status" value="1"/>
</dbReference>
<gene>
    <name evidence="6" type="ORF">IAA16_04695</name>
</gene>
<feature type="domain" description="GGDEF" evidence="5">
    <location>
        <begin position="504"/>
        <end position="638"/>
    </location>
</feature>
<dbReference type="InterPro" id="IPR003660">
    <property type="entry name" value="HAMP_dom"/>
</dbReference>
<dbReference type="EC" id="2.7.7.65" evidence="1"/>
<dbReference type="SUPFAM" id="SSF55073">
    <property type="entry name" value="Nucleotide cyclase"/>
    <property type="match status" value="1"/>
</dbReference>
<evidence type="ECO:0000256" key="1">
    <source>
        <dbReference type="ARBA" id="ARBA00012528"/>
    </source>
</evidence>
<keyword evidence="6" id="KW-0548">Nucleotidyltransferase</keyword>
<dbReference type="InterPro" id="IPR000160">
    <property type="entry name" value="GGDEF_dom"/>
</dbReference>
<name>A0A9E2NZ96_9SPIR</name>
<evidence type="ECO:0000313" key="7">
    <source>
        <dbReference type="Proteomes" id="UP000823914"/>
    </source>
</evidence>